<protein>
    <recommendedName>
        <fullName evidence="3">Solute carrier family 12 member 9</fullName>
    </recommendedName>
</protein>
<feature type="transmembrane region" description="Helical" evidence="9">
    <location>
        <begin position="525"/>
        <end position="543"/>
    </location>
</feature>
<feature type="transmembrane region" description="Helical" evidence="9">
    <location>
        <begin position="291"/>
        <end position="312"/>
    </location>
</feature>
<feature type="transmembrane region" description="Helical" evidence="9">
    <location>
        <begin position="332"/>
        <end position="365"/>
    </location>
</feature>
<dbReference type="PANTHER" id="PTHR11827">
    <property type="entry name" value="SOLUTE CARRIER FAMILY 12, CATION COTRANSPORTERS"/>
    <property type="match status" value="1"/>
</dbReference>
<dbReference type="Pfam" id="PF00324">
    <property type="entry name" value="AA_permease"/>
    <property type="match status" value="1"/>
</dbReference>
<sequence>MSERDVLLNGGVSPAAPPVREGELFCEEGHDSALPWWRANFLLRFGESVKFGTWDGVFTTCLLNTVGMVVFLRTGWVVGNAGLLLGLLVILIPVSVALFSVLSVIGVLERCGAEACGVYPLLGRVLGGRRAAAIGLMYCLAQTIGASLNAVGLGESAASLLPLAPSSTSAAWAARGFAVAVTVGLVGVNAAGVKWVVRLQLALLAVLLAAVLDFLLGSFANWRHPVGFAGYSAGVLSNNTFPPSNHGYHVDNDSVNGFFTVLGVFFPTITGVMSGVNMCADLRDPKRNIPLGSLCAIGASCLLYLTFAMVLGATCYRQALLTDYAIAQKVSLLGPLFLCGLYVSALSAALGGMSGACRILSAIAADTKLAFMEPLAVRKFSVQVPVYSLLTVASISLLFILIGNVNLLGPIVAMPFLLTYAAVNYAYFALAMSFDLEQRQRRRFDAAKSVTTAAARPETAGDLAGNRQRALSRSSDLDKLFPAERRRNGSAASVKSSASPDKQQQAVPPSPSAILDKSTARYASLSNRWVSLATAIACLAVMFATRWEYALAAVLLLAALHLYLGRAYPGAAPGITAQFSLTDWLTDLARQLRRCCCCRCCCPASQRHHGHGDANGEGGEGDNDDDDDDEARQLVLKPTAVPELPLTAKPATLATQGTDGDYGDRDRYHRSGALSDRHLPSVGLD</sequence>
<dbReference type="GO" id="GO:0016020">
    <property type="term" value="C:membrane"/>
    <property type="evidence" value="ECO:0007669"/>
    <property type="project" value="UniProtKB-SubCell"/>
</dbReference>
<evidence type="ECO:0000256" key="4">
    <source>
        <dbReference type="ARBA" id="ARBA00022448"/>
    </source>
</evidence>
<accession>A0A267DUP3</accession>
<evidence type="ECO:0000256" key="8">
    <source>
        <dbReference type="SAM" id="MobiDB-lite"/>
    </source>
</evidence>
<dbReference type="GO" id="GO:0055075">
    <property type="term" value="P:potassium ion homeostasis"/>
    <property type="evidence" value="ECO:0007669"/>
    <property type="project" value="TreeGrafter"/>
</dbReference>
<keyword evidence="12" id="KW-1185">Reference proteome</keyword>
<feature type="transmembrane region" description="Helical" evidence="9">
    <location>
        <begin position="386"/>
        <end position="405"/>
    </location>
</feature>
<feature type="compositionally biased region" description="Basic and acidic residues" evidence="8">
    <location>
        <begin position="662"/>
        <end position="679"/>
    </location>
</feature>
<name>A0A267DUP3_9PLAT</name>
<keyword evidence="7 9" id="KW-0472">Membrane</keyword>
<dbReference type="Proteomes" id="UP000215902">
    <property type="component" value="Unassembled WGS sequence"/>
</dbReference>
<evidence type="ECO:0000256" key="6">
    <source>
        <dbReference type="ARBA" id="ARBA00022989"/>
    </source>
</evidence>
<organism evidence="11 12">
    <name type="scientific">Macrostomum lignano</name>
    <dbReference type="NCBI Taxonomy" id="282301"/>
    <lineage>
        <taxon>Eukaryota</taxon>
        <taxon>Metazoa</taxon>
        <taxon>Spiralia</taxon>
        <taxon>Lophotrochozoa</taxon>
        <taxon>Platyhelminthes</taxon>
        <taxon>Rhabditophora</taxon>
        <taxon>Macrostomorpha</taxon>
        <taxon>Macrostomida</taxon>
        <taxon>Macrostomidae</taxon>
        <taxon>Macrostomum</taxon>
    </lineage>
</organism>
<comment type="similarity">
    <text evidence="2">Belongs to the SLC12A transporter family.</text>
</comment>
<evidence type="ECO:0000256" key="7">
    <source>
        <dbReference type="ARBA" id="ARBA00023136"/>
    </source>
</evidence>
<feature type="compositionally biased region" description="Polar residues" evidence="8">
    <location>
        <begin position="490"/>
        <end position="507"/>
    </location>
</feature>
<dbReference type="GO" id="GO:0055064">
    <property type="term" value="P:chloride ion homeostasis"/>
    <property type="evidence" value="ECO:0007669"/>
    <property type="project" value="TreeGrafter"/>
</dbReference>
<comment type="subcellular location">
    <subcellularLocation>
        <location evidence="1">Membrane</location>
        <topology evidence="1">Multi-pass membrane protein</topology>
    </subcellularLocation>
</comment>
<keyword evidence="6 9" id="KW-1133">Transmembrane helix</keyword>
<feature type="transmembrane region" description="Helical" evidence="9">
    <location>
        <begin position="84"/>
        <end position="108"/>
    </location>
</feature>
<reference evidence="11 12" key="1">
    <citation type="submission" date="2017-06" db="EMBL/GenBank/DDBJ databases">
        <title>A platform for efficient transgenesis in Macrostomum lignano, a flatworm model organism for stem cell research.</title>
        <authorList>
            <person name="Berezikov E."/>
        </authorList>
    </citation>
    <scope>NUCLEOTIDE SEQUENCE [LARGE SCALE GENOMIC DNA]</scope>
    <source>
        <strain evidence="11">DV1</strain>
        <tissue evidence="11">Whole organism</tissue>
    </source>
</reference>
<evidence type="ECO:0000256" key="3">
    <source>
        <dbReference type="ARBA" id="ARBA00019359"/>
    </source>
</evidence>
<gene>
    <name evidence="11" type="ORF">BOX15_Mlig034292g1</name>
</gene>
<evidence type="ECO:0000313" key="12">
    <source>
        <dbReference type="Proteomes" id="UP000215902"/>
    </source>
</evidence>
<feature type="compositionally biased region" description="Acidic residues" evidence="8">
    <location>
        <begin position="619"/>
        <end position="630"/>
    </location>
</feature>
<evidence type="ECO:0000256" key="5">
    <source>
        <dbReference type="ARBA" id="ARBA00022692"/>
    </source>
</evidence>
<feature type="region of interest" description="Disordered" evidence="8">
    <location>
        <begin position="606"/>
        <end position="685"/>
    </location>
</feature>
<dbReference type="Gene3D" id="1.20.1740.10">
    <property type="entry name" value="Amino acid/polyamine transporter I"/>
    <property type="match status" value="1"/>
</dbReference>
<comment type="caution">
    <text evidence="11">The sequence shown here is derived from an EMBL/GenBank/DDBJ whole genome shotgun (WGS) entry which is preliminary data.</text>
</comment>
<dbReference type="STRING" id="282301.A0A267DUP3"/>
<feature type="transmembrane region" description="Helical" evidence="9">
    <location>
        <begin position="172"/>
        <end position="192"/>
    </location>
</feature>
<keyword evidence="5 9" id="KW-0812">Transmembrane</keyword>
<dbReference type="FunFam" id="1.20.1740.10:FF:000013">
    <property type="entry name" value="Solute carrier family 12 member"/>
    <property type="match status" value="1"/>
</dbReference>
<dbReference type="PANTHER" id="PTHR11827:SF6">
    <property type="entry name" value="SOLUTE CARRIER FAMILY 12 MEMBER 8"/>
    <property type="match status" value="1"/>
</dbReference>
<dbReference type="EMBL" id="NIVC01003150">
    <property type="protein sequence ID" value="PAA53020.1"/>
    <property type="molecule type" value="Genomic_DNA"/>
</dbReference>
<dbReference type="GO" id="GO:0015379">
    <property type="term" value="F:potassium:chloride symporter activity"/>
    <property type="evidence" value="ECO:0007669"/>
    <property type="project" value="TreeGrafter"/>
</dbReference>
<evidence type="ECO:0000256" key="2">
    <source>
        <dbReference type="ARBA" id="ARBA00010593"/>
    </source>
</evidence>
<feature type="domain" description="Amino acid permease/ SLC12A" evidence="10">
    <location>
        <begin position="57"/>
        <end position="433"/>
    </location>
</feature>
<feature type="transmembrane region" description="Helical" evidence="9">
    <location>
        <begin position="258"/>
        <end position="279"/>
    </location>
</feature>
<dbReference type="OrthoDB" id="2020542at2759"/>
<dbReference type="InterPro" id="IPR004842">
    <property type="entry name" value="SLC12A_fam"/>
</dbReference>
<dbReference type="GO" id="GO:0006884">
    <property type="term" value="P:cell volume homeostasis"/>
    <property type="evidence" value="ECO:0007669"/>
    <property type="project" value="TreeGrafter"/>
</dbReference>
<proteinExistence type="inferred from homology"/>
<keyword evidence="4" id="KW-0813">Transport</keyword>
<evidence type="ECO:0000256" key="1">
    <source>
        <dbReference type="ARBA" id="ARBA00004141"/>
    </source>
</evidence>
<dbReference type="AlphaFoldDB" id="A0A267DUP3"/>
<feature type="transmembrane region" description="Helical" evidence="9">
    <location>
        <begin position="51"/>
        <end position="72"/>
    </location>
</feature>
<evidence type="ECO:0000256" key="9">
    <source>
        <dbReference type="SAM" id="Phobius"/>
    </source>
</evidence>
<dbReference type="InterPro" id="IPR004841">
    <property type="entry name" value="AA-permease/SLC12A_dom"/>
</dbReference>
<evidence type="ECO:0000313" key="11">
    <source>
        <dbReference type="EMBL" id="PAA53020.1"/>
    </source>
</evidence>
<feature type="region of interest" description="Disordered" evidence="8">
    <location>
        <begin position="485"/>
        <end position="513"/>
    </location>
</feature>
<feature type="transmembrane region" description="Helical" evidence="9">
    <location>
        <begin position="411"/>
        <end position="434"/>
    </location>
</feature>
<dbReference type="GO" id="GO:1990573">
    <property type="term" value="P:potassium ion import across plasma membrane"/>
    <property type="evidence" value="ECO:0007669"/>
    <property type="project" value="TreeGrafter"/>
</dbReference>
<feature type="transmembrane region" description="Helical" evidence="9">
    <location>
        <begin position="199"/>
        <end position="220"/>
    </location>
</feature>
<evidence type="ECO:0000259" key="10">
    <source>
        <dbReference type="Pfam" id="PF00324"/>
    </source>
</evidence>